<comment type="caution">
    <text evidence="2">The sequence shown here is derived from an EMBL/GenBank/DDBJ whole genome shotgun (WGS) entry which is preliminary data.</text>
</comment>
<reference evidence="2 3" key="1">
    <citation type="submission" date="2018-06" db="EMBL/GenBank/DDBJ databases">
        <title>Comparative genomics reveals the genomic features of Rhizophagus irregularis, R. cerebriforme, R. diaphanum and Gigaspora rosea, and their symbiotic lifestyle signature.</title>
        <authorList>
            <person name="Morin E."/>
            <person name="San Clemente H."/>
            <person name="Chen E.C.H."/>
            <person name="De La Providencia I."/>
            <person name="Hainaut M."/>
            <person name="Kuo A."/>
            <person name="Kohler A."/>
            <person name="Murat C."/>
            <person name="Tang N."/>
            <person name="Roy S."/>
            <person name="Loubradou J."/>
            <person name="Henrissat B."/>
            <person name="Grigoriev I.V."/>
            <person name="Corradi N."/>
            <person name="Roux C."/>
            <person name="Martin F.M."/>
        </authorList>
    </citation>
    <scope>NUCLEOTIDE SEQUENCE [LARGE SCALE GENOMIC DNA]</scope>
    <source>
        <strain evidence="2 3">DAOM 194757</strain>
    </source>
</reference>
<keyword evidence="1" id="KW-1133">Transmembrane helix</keyword>
<organism evidence="2 3">
    <name type="scientific">Gigaspora rosea</name>
    <dbReference type="NCBI Taxonomy" id="44941"/>
    <lineage>
        <taxon>Eukaryota</taxon>
        <taxon>Fungi</taxon>
        <taxon>Fungi incertae sedis</taxon>
        <taxon>Mucoromycota</taxon>
        <taxon>Glomeromycotina</taxon>
        <taxon>Glomeromycetes</taxon>
        <taxon>Diversisporales</taxon>
        <taxon>Gigasporaceae</taxon>
        <taxon>Gigaspora</taxon>
    </lineage>
</organism>
<name>A0A397V9L3_9GLOM</name>
<feature type="transmembrane region" description="Helical" evidence="1">
    <location>
        <begin position="399"/>
        <end position="419"/>
    </location>
</feature>
<sequence>MKIMKNNTLLFASPITNDKNTSWSLNSIQLPDALEDRGYNNPLINSTIPYINEIVRQATNTLNITFIDAIEAVVLSNASNASITVYKITDNNINIRQKILSTMKDFVSISPDGKTIIISLINSALNQYNEEYYVQMDNNFVKRAMYVQPLKGIANGIWRFKSDDLVYKAKSSETATTCLVLLTVDGSHNFTSKTNRTAYFDNLLNELAFKVPVRRERLSSDYKFQNFNDSGQILISISIDLPINENENTVLSDLNNMIKYKNITTFFSGTTNDLDEKFGFQVKEGLWDKFKPQIIAAIAIFIIYIIFYILSYKLYSKKYEAIGSAILRLGLIISNFIFSILFIVYNSTDKPEFHLYILSVILLSVSLLINFCIAIYTVYNRINDPVVGKDFKDLVNRNKGLVTVFTILAVTDYEYLIILKDVPRFKVAIDYKYLTIRKDVPKSNKDTSESNKNTSNLIKIRLNLIKKCLNIIEMFLVLTKKKLIMSI</sequence>
<keyword evidence="1" id="KW-0472">Membrane</keyword>
<keyword evidence="1" id="KW-0812">Transmembrane</keyword>
<feature type="transmembrane region" description="Helical" evidence="1">
    <location>
        <begin position="294"/>
        <end position="315"/>
    </location>
</feature>
<gene>
    <name evidence="2" type="ORF">C2G38_1416109</name>
</gene>
<evidence type="ECO:0000313" key="3">
    <source>
        <dbReference type="Proteomes" id="UP000266673"/>
    </source>
</evidence>
<feature type="transmembrane region" description="Helical" evidence="1">
    <location>
        <begin position="355"/>
        <end position="379"/>
    </location>
</feature>
<dbReference type="AlphaFoldDB" id="A0A397V9L3"/>
<feature type="transmembrane region" description="Helical" evidence="1">
    <location>
        <begin position="321"/>
        <end position="343"/>
    </location>
</feature>
<keyword evidence="3" id="KW-1185">Reference proteome</keyword>
<evidence type="ECO:0000256" key="1">
    <source>
        <dbReference type="SAM" id="Phobius"/>
    </source>
</evidence>
<evidence type="ECO:0000313" key="2">
    <source>
        <dbReference type="EMBL" id="RIB17609.1"/>
    </source>
</evidence>
<dbReference type="EMBL" id="QKWP01000595">
    <property type="protein sequence ID" value="RIB17609.1"/>
    <property type="molecule type" value="Genomic_DNA"/>
</dbReference>
<proteinExistence type="predicted"/>
<protein>
    <submittedName>
        <fullName evidence="2">Uncharacterized protein</fullName>
    </submittedName>
</protein>
<dbReference type="Proteomes" id="UP000266673">
    <property type="component" value="Unassembled WGS sequence"/>
</dbReference>
<dbReference type="OrthoDB" id="2446052at2759"/>
<accession>A0A397V9L3</accession>